<evidence type="ECO:0000313" key="2">
    <source>
        <dbReference type="EMBL" id="MBA8950352.1"/>
    </source>
</evidence>
<organism evidence="2 3">
    <name type="scientific">Actinomadura namibiensis</name>
    <dbReference type="NCBI Taxonomy" id="182080"/>
    <lineage>
        <taxon>Bacteria</taxon>
        <taxon>Bacillati</taxon>
        <taxon>Actinomycetota</taxon>
        <taxon>Actinomycetes</taxon>
        <taxon>Streptosporangiales</taxon>
        <taxon>Thermomonosporaceae</taxon>
        <taxon>Actinomadura</taxon>
    </lineage>
</organism>
<keyword evidence="3" id="KW-1185">Reference proteome</keyword>
<dbReference type="EMBL" id="JACJIA010000002">
    <property type="protein sequence ID" value="MBA8950352.1"/>
    <property type="molecule type" value="Genomic_DNA"/>
</dbReference>
<dbReference type="AlphaFoldDB" id="A0A7W3QKF5"/>
<comment type="caution">
    <text evidence="2">The sequence shown here is derived from an EMBL/GenBank/DDBJ whole genome shotgun (WGS) entry which is preliminary data.</text>
</comment>
<reference evidence="2 3" key="1">
    <citation type="submission" date="2020-08" db="EMBL/GenBank/DDBJ databases">
        <title>Genomic Encyclopedia of Type Strains, Phase IV (KMG-IV): sequencing the most valuable type-strain genomes for metagenomic binning, comparative biology and taxonomic classification.</title>
        <authorList>
            <person name="Goeker M."/>
        </authorList>
    </citation>
    <scope>NUCLEOTIDE SEQUENCE [LARGE SCALE GENOMIC DNA]</scope>
    <source>
        <strain evidence="2 3">DSM 44197</strain>
    </source>
</reference>
<proteinExistence type="predicted"/>
<evidence type="ECO:0000313" key="3">
    <source>
        <dbReference type="Proteomes" id="UP000572680"/>
    </source>
</evidence>
<sequence>MRRRYRQVSAGRPRGGTWPALLVAVLLLTCLAGVGGPAPASAVQPYAGASSGSSGTIPEEQRGGEEGGSGERVLRGDGEGGRGEKPGGHATARGRSAGPFAARPLPFRLLTVIVPNALPPLPAAAHPAPLSGPRAGPARRTPGARLLTGLQVSRT</sequence>
<evidence type="ECO:0000256" key="1">
    <source>
        <dbReference type="SAM" id="MobiDB-lite"/>
    </source>
</evidence>
<dbReference type="RefSeq" id="WP_182842782.1">
    <property type="nucleotide sequence ID" value="NZ_BAAALP010000002.1"/>
</dbReference>
<protein>
    <submittedName>
        <fullName evidence="2">Uncharacterized protein</fullName>
    </submittedName>
</protein>
<name>A0A7W3QKF5_ACTNM</name>
<feature type="region of interest" description="Disordered" evidence="1">
    <location>
        <begin position="124"/>
        <end position="155"/>
    </location>
</feature>
<feature type="region of interest" description="Disordered" evidence="1">
    <location>
        <begin position="43"/>
        <end position="100"/>
    </location>
</feature>
<accession>A0A7W3QKF5</accession>
<dbReference type="Proteomes" id="UP000572680">
    <property type="component" value="Unassembled WGS sequence"/>
</dbReference>
<feature type="compositionally biased region" description="Low complexity" evidence="1">
    <location>
        <begin position="124"/>
        <end position="145"/>
    </location>
</feature>
<gene>
    <name evidence="2" type="ORF">HNR61_001965</name>
</gene>
<feature type="compositionally biased region" description="Basic and acidic residues" evidence="1">
    <location>
        <begin position="72"/>
        <end position="87"/>
    </location>
</feature>